<protein>
    <recommendedName>
        <fullName evidence="3">SAM-dependent methyltransferase</fullName>
    </recommendedName>
</protein>
<dbReference type="PIRSF" id="PIRSF017393">
    <property type="entry name" value="MTase_SAV2177"/>
    <property type="match status" value="1"/>
</dbReference>
<comment type="caution">
    <text evidence="1">The sequence shown here is derived from an EMBL/GenBank/DDBJ whole genome shotgun (WGS) entry which is preliminary data.</text>
</comment>
<organism evidence="1 2">
    <name type="scientific">Nonomuraea glycinis</name>
    <dbReference type="NCBI Taxonomy" id="2047744"/>
    <lineage>
        <taxon>Bacteria</taxon>
        <taxon>Bacillati</taxon>
        <taxon>Actinomycetota</taxon>
        <taxon>Actinomycetes</taxon>
        <taxon>Streptosporangiales</taxon>
        <taxon>Streptosporangiaceae</taxon>
        <taxon>Nonomuraea</taxon>
    </lineage>
</organism>
<evidence type="ECO:0000313" key="2">
    <source>
        <dbReference type="Proteomes" id="UP000660745"/>
    </source>
</evidence>
<accession>A0A918E8N9</accession>
<sequence>MSQSDPHTPNVARMYDYLLGGKDNYAVDREAIDRLTDLIPEALPLARASRGFLQRAVRYVAQEGVEQFLDLGSGLPTQGNVHEVVPHAVVVYVDQDPIVAAHARGLLREEPRAVFVEDDLLDLDRTLADVSGFLDLSEPVAVLMVSMLHSFPAAKGPHGDPHAMVARLREALAPGSYLALSHTTSSGRQEGEAATDRSPEEIRAFFGDFELVPPGLVQAADWRPDRPRLVGGPLLPSYVLAGLARKP</sequence>
<evidence type="ECO:0008006" key="3">
    <source>
        <dbReference type="Google" id="ProtNLM"/>
    </source>
</evidence>
<dbReference type="AlphaFoldDB" id="A0A918E8N9"/>
<dbReference type="Gene3D" id="3.40.50.150">
    <property type="entry name" value="Vaccinia Virus protein VP39"/>
    <property type="match status" value="1"/>
</dbReference>
<evidence type="ECO:0000313" key="1">
    <source>
        <dbReference type="EMBL" id="GGP15309.1"/>
    </source>
</evidence>
<keyword evidence="2" id="KW-1185">Reference proteome</keyword>
<dbReference type="EMBL" id="BMNK01000018">
    <property type="protein sequence ID" value="GGP15309.1"/>
    <property type="molecule type" value="Genomic_DNA"/>
</dbReference>
<reference evidence="1" key="2">
    <citation type="submission" date="2020-09" db="EMBL/GenBank/DDBJ databases">
        <authorList>
            <person name="Sun Q."/>
            <person name="Zhou Y."/>
        </authorList>
    </citation>
    <scope>NUCLEOTIDE SEQUENCE</scope>
    <source>
        <strain evidence="1">CGMCC 4.7430</strain>
    </source>
</reference>
<proteinExistence type="predicted"/>
<dbReference type="Proteomes" id="UP000660745">
    <property type="component" value="Unassembled WGS sequence"/>
</dbReference>
<dbReference type="SUPFAM" id="SSF53335">
    <property type="entry name" value="S-adenosyl-L-methionine-dependent methyltransferases"/>
    <property type="match status" value="1"/>
</dbReference>
<gene>
    <name evidence="1" type="ORF">GCM10012278_74540</name>
</gene>
<dbReference type="RefSeq" id="WP_225277599.1">
    <property type="nucleotide sequence ID" value="NZ_BMNK01000018.1"/>
</dbReference>
<dbReference type="InterPro" id="IPR029063">
    <property type="entry name" value="SAM-dependent_MTases_sf"/>
</dbReference>
<dbReference type="InterPro" id="IPR006764">
    <property type="entry name" value="SAM_dep_MeTrfase_SAV2177_type"/>
</dbReference>
<reference evidence="1" key="1">
    <citation type="journal article" date="2014" name="Int. J. Syst. Evol. Microbiol.">
        <title>Complete genome sequence of Corynebacterium casei LMG S-19264T (=DSM 44701T), isolated from a smear-ripened cheese.</title>
        <authorList>
            <consortium name="US DOE Joint Genome Institute (JGI-PGF)"/>
            <person name="Walter F."/>
            <person name="Albersmeier A."/>
            <person name="Kalinowski J."/>
            <person name="Ruckert C."/>
        </authorList>
    </citation>
    <scope>NUCLEOTIDE SEQUENCE</scope>
    <source>
        <strain evidence="1">CGMCC 4.7430</strain>
    </source>
</reference>
<name>A0A918E8N9_9ACTN</name>
<dbReference type="Pfam" id="PF04672">
    <property type="entry name" value="Methyltransf_19"/>
    <property type="match status" value="1"/>
</dbReference>